<name>A0A1B0GIE5_LUTLO</name>
<dbReference type="EMBL" id="AJWK01013788">
    <property type="status" value="NOT_ANNOTATED_CDS"/>
    <property type="molecule type" value="Genomic_DNA"/>
</dbReference>
<evidence type="ECO:0000313" key="5">
    <source>
        <dbReference type="EnsemblMetazoa" id="LLOJ004380-PA"/>
    </source>
</evidence>
<reference evidence="5" key="1">
    <citation type="submission" date="2020-05" db="UniProtKB">
        <authorList>
            <consortium name="EnsemblMetazoa"/>
        </authorList>
    </citation>
    <scope>IDENTIFICATION</scope>
    <source>
        <strain evidence="5">Jacobina</strain>
    </source>
</reference>
<keyword evidence="6" id="KW-1185">Reference proteome</keyword>
<dbReference type="EMBL" id="AJWK01013787">
    <property type="status" value="NOT_ANNOTATED_CDS"/>
    <property type="molecule type" value="Genomic_DNA"/>
</dbReference>
<organism evidence="5 6">
    <name type="scientific">Lutzomyia longipalpis</name>
    <name type="common">Sand fly</name>
    <dbReference type="NCBI Taxonomy" id="7200"/>
    <lineage>
        <taxon>Eukaryota</taxon>
        <taxon>Metazoa</taxon>
        <taxon>Ecdysozoa</taxon>
        <taxon>Arthropoda</taxon>
        <taxon>Hexapoda</taxon>
        <taxon>Insecta</taxon>
        <taxon>Pterygota</taxon>
        <taxon>Neoptera</taxon>
        <taxon>Endopterygota</taxon>
        <taxon>Diptera</taxon>
        <taxon>Nematocera</taxon>
        <taxon>Psychodoidea</taxon>
        <taxon>Psychodidae</taxon>
        <taxon>Lutzomyia</taxon>
        <taxon>Lutzomyia</taxon>
    </lineage>
</organism>
<proteinExistence type="inferred from homology"/>
<dbReference type="InterPro" id="IPR001254">
    <property type="entry name" value="Trypsin_dom"/>
</dbReference>
<evidence type="ECO:0000313" key="6">
    <source>
        <dbReference type="Proteomes" id="UP000092461"/>
    </source>
</evidence>
<dbReference type="SMART" id="SM00020">
    <property type="entry name" value="Tryp_SPc"/>
    <property type="match status" value="1"/>
</dbReference>
<dbReference type="Proteomes" id="UP000092461">
    <property type="component" value="Unassembled WGS sequence"/>
</dbReference>
<keyword evidence="1" id="KW-1015">Disulfide bond</keyword>
<evidence type="ECO:0000256" key="1">
    <source>
        <dbReference type="ARBA" id="ARBA00023157"/>
    </source>
</evidence>
<dbReference type="Pfam" id="PF00089">
    <property type="entry name" value="Trypsin"/>
    <property type="match status" value="1"/>
</dbReference>
<keyword evidence="3" id="KW-0732">Signal</keyword>
<dbReference type="GO" id="GO:0006508">
    <property type="term" value="P:proteolysis"/>
    <property type="evidence" value="ECO:0007669"/>
    <property type="project" value="InterPro"/>
</dbReference>
<feature type="chain" id="PRO_5008408447" description="Peptidase S1 domain-containing protein" evidence="3">
    <location>
        <begin position="18"/>
        <end position="195"/>
    </location>
</feature>
<dbReference type="GO" id="GO:0004252">
    <property type="term" value="F:serine-type endopeptidase activity"/>
    <property type="evidence" value="ECO:0007669"/>
    <property type="project" value="InterPro"/>
</dbReference>
<dbReference type="EnsemblMetazoa" id="LLOJ004380-RA">
    <property type="protein sequence ID" value="LLOJ004380-PA"/>
    <property type="gene ID" value="LLOJ004380"/>
</dbReference>
<comment type="similarity">
    <text evidence="2">Belongs to the peptidase S1 family. CLIP subfamily.</text>
</comment>
<feature type="domain" description="Peptidase S1" evidence="4">
    <location>
        <begin position="22"/>
        <end position="195"/>
    </location>
</feature>
<dbReference type="VEuPathDB" id="VectorBase:LLOJ004380"/>
<evidence type="ECO:0000259" key="4">
    <source>
        <dbReference type="SMART" id="SM00020"/>
    </source>
</evidence>
<feature type="signal peptide" evidence="3">
    <location>
        <begin position="1"/>
        <end position="17"/>
    </location>
</feature>
<protein>
    <recommendedName>
        <fullName evidence="4">Peptidase S1 domain-containing protein</fullName>
    </recommendedName>
</protein>
<sequence>MKYAPVLLLALALSVQANPWTRIINGQQATPGSAPYHAHILIRLNPQATETRVGSGALISMTHTLTTAQNVRLFGQWQVGVGSVNREQLQWSPWTSQHIIHPQFDHTTLNNNIAIITHQAFQPSINIQAIALPTAADTQVPFPNEEGRFDGFGFTGPTGPFANQLMVGFVRTTTEQECIQTYPTSGLPQQQLLCP</sequence>
<dbReference type="SUPFAM" id="SSF50494">
    <property type="entry name" value="Trypsin-like serine proteases"/>
    <property type="match status" value="1"/>
</dbReference>
<dbReference type="AlphaFoldDB" id="A0A1B0GIE5"/>
<evidence type="ECO:0000256" key="3">
    <source>
        <dbReference type="SAM" id="SignalP"/>
    </source>
</evidence>
<accession>A0A1B0GIE5</accession>
<dbReference type="PANTHER" id="PTHR24250">
    <property type="entry name" value="CHYMOTRYPSIN-RELATED"/>
    <property type="match status" value="1"/>
</dbReference>
<dbReference type="InterPro" id="IPR009003">
    <property type="entry name" value="Peptidase_S1_PA"/>
</dbReference>
<dbReference type="InterPro" id="IPR043504">
    <property type="entry name" value="Peptidase_S1_PA_chymotrypsin"/>
</dbReference>
<dbReference type="Gene3D" id="2.40.10.10">
    <property type="entry name" value="Trypsin-like serine proteases"/>
    <property type="match status" value="1"/>
</dbReference>
<evidence type="ECO:0000256" key="2">
    <source>
        <dbReference type="ARBA" id="ARBA00024195"/>
    </source>
</evidence>
<dbReference type="PANTHER" id="PTHR24250:SF50">
    <property type="entry name" value="PEPTIDASE S1 DOMAIN-CONTAINING PROTEIN"/>
    <property type="match status" value="1"/>
</dbReference>
<dbReference type="VEuPathDB" id="VectorBase:LLONM1_010539"/>